<reference evidence="3 4" key="1">
    <citation type="journal article" date="2015" name="Stand. Genomic Sci.">
        <title>Genomic Encyclopedia of Bacterial and Archaeal Type Strains, Phase III: the genomes of soil and plant-associated and newly described type strains.</title>
        <authorList>
            <person name="Whitman W.B."/>
            <person name="Woyke T."/>
            <person name="Klenk H.P."/>
            <person name="Zhou Y."/>
            <person name="Lilburn T.G."/>
            <person name="Beck B.J."/>
            <person name="De Vos P."/>
            <person name="Vandamme P."/>
            <person name="Eisen J.A."/>
            <person name="Garrity G."/>
            <person name="Hugenholtz P."/>
            <person name="Kyrpides N.C."/>
        </authorList>
    </citation>
    <scope>NUCLEOTIDE SEQUENCE [LARGE SCALE GENOMIC DNA]</scope>
    <source>
        <strain evidence="3 4">CGMCC 1.7748</strain>
    </source>
</reference>
<keyword evidence="3" id="KW-0436">Ligase</keyword>
<evidence type="ECO:0000313" key="3">
    <source>
        <dbReference type="EMBL" id="TWH96641.1"/>
    </source>
</evidence>
<sequence length="496" mass="53594">MTFSQQLSAILHRDPAMPIVEYKGRVFTKGEYAALADRTIALLDEAGVGQRMSVGIIVRNRPLHATAMLGLIAQERWLTSIYAIQSPDAIAQEMLESRFAAVIADVEDWSEPVLEAARASGTLAIKLDHGLLDQPGAEPLDLIPGLERKGEGPFREVEGEPGLEILSSGTTGKPKRIVFPTRMLVRAVDSVLAGRDGPVEPDILCWPYGGIGGMCGLVASAMLDRYTCVLEKFNVAEWADAVERLKPKLVSGVPAMARMILDAKVPKEKIASIQYFYGGSAPMTPELQAEFEATYGIDVIWAYGATEFCGTVISWSPALYKEYRQSKLGSMGKALPGITLRVADMETGAELPVGAEGFLEVLVPQISDQWIRTTDIVTIDEDGFVFHKGRGDGAILRGGYKVLPEKVVEALRSHPAVLDAAVIGLPDDRLGAVPVAAVELKSGIEAPSPEDLRDHARLSLTTPQVPAKVLVLPTLPRTTSMKVDLKAVTQMFLQDA</sequence>
<proteinExistence type="predicted"/>
<protein>
    <submittedName>
        <fullName evidence="3">Acyl-CoA synthetase (AMP-forming)/AMP-acid ligase II</fullName>
    </submittedName>
</protein>
<accession>A0A562KML1</accession>
<name>A0A562KML1_SPHWJ</name>
<feature type="domain" description="AMP-binding enzyme C-terminal" evidence="2">
    <location>
        <begin position="409"/>
        <end position="482"/>
    </location>
</feature>
<evidence type="ECO:0000259" key="1">
    <source>
        <dbReference type="Pfam" id="PF00501"/>
    </source>
</evidence>
<dbReference type="RefSeq" id="WP_158636571.1">
    <property type="nucleotide sequence ID" value="NZ_JACIIY010000009.1"/>
</dbReference>
<dbReference type="InterPro" id="IPR025110">
    <property type="entry name" value="AMP-bd_C"/>
</dbReference>
<gene>
    <name evidence="3" type="ORF">IQ35_00572</name>
</gene>
<dbReference type="Gene3D" id="3.30.300.30">
    <property type="match status" value="1"/>
</dbReference>
<dbReference type="PANTHER" id="PTHR24096">
    <property type="entry name" value="LONG-CHAIN-FATTY-ACID--COA LIGASE"/>
    <property type="match status" value="1"/>
</dbReference>
<dbReference type="InterPro" id="IPR042099">
    <property type="entry name" value="ANL_N_sf"/>
</dbReference>
<keyword evidence="4" id="KW-1185">Reference proteome</keyword>
<dbReference type="InterPro" id="IPR000873">
    <property type="entry name" value="AMP-dep_synth/lig_dom"/>
</dbReference>
<dbReference type="InterPro" id="IPR045851">
    <property type="entry name" value="AMP-bd_C_sf"/>
</dbReference>
<dbReference type="AlphaFoldDB" id="A0A562KML1"/>
<dbReference type="Pfam" id="PF00501">
    <property type="entry name" value="AMP-binding"/>
    <property type="match status" value="1"/>
</dbReference>
<feature type="domain" description="AMP-dependent synthetase/ligase" evidence="1">
    <location>
        <begin position="13"/>
        <end position="361"/>
    </location>
</feature>
<evidence type="ECO:0000313" key="4">
    <source>
        <dbReference type="Proteomes" id="UP000316624"/>
    </source>
</evidence>
<dbReference type="Proteomes" id="UP000316624">
    <property type="component" value="Unassembled WGS sequence"/>
</dbReference>
<dbReference type="Pfam" id="PF13193">
    <property type="entry name" value="AMP-binding_C"/>
    <property type="match status" value="1"/>
</dbReference>
<comment type="caution">
    <text evidence="3">The sequence shown here is derived from an EMBL/GenBank/DDBJ whole genome shotgun (WGS) entry which is preliminary data.</text>
</comment>
<dbReference type="GO" id="GO:0016405">
    <property type="term" value="F:CoA-ligase activity"/>
    <property type="evidence" value="ECO:0007669"/>
    <property type="project" value="TreeGrafter"/>
</dbReference>
<organism evidence="3 4">
    <name type="scientific">Sphingobium wenxiniae (strain DSM 21828 / CGMCC 1.7748 / JZ-1)</name>
    <dbReference type="NCBI Taxonomy" id="595605"/>
    <lineage>
        <taxon>Bacteria</taxon>
        <taxon>Pseudomonadati</taxon>
        <taxon>Pseudomonadota</taxon>
        <taxon>Alphaproteobacteria</taxon>
        <taxon>Sphingomonadales</taxon>
        <taxon>Sphingomonadaceae</taxon>
        <taxon>Sphingobium</taxon>
    </lineage>
</organism>
<evidence type="ECO:0000259" key="2">
    <source>
        <dbReference type="Pfam" id="PF13193"/>
    </source>
</evidence>
<dbReference type="SUPFAM" id="SSF56801">
    <property type="entry name" value="Acetyl-CoA synthetase-like"/>
    <property type="match status" value="1"/>
</dbReference>
<dbReference type="CDD" id="cd04433">
    <property type="entry name" value="AFD_class_I"/>
    <property type="match status" value="1"/>
</dbReference>
<dbReference type="Gene3D" id="3.40.50.12780">
    <property type="entry name" value="N-terminal domain of ligase-like"/>
    <property type="match status" value="1"/>
</dbReference>
<dbReference type="EMBL" id="VLKK01000002">
    <property type="protein sequence ID" value="TWH96641.1"/>
    <property type="molecule type" value="Genomic_DNA"/>
</dbReference>